<keyword evidence="1" id="KW-0812">Transmembrane</keyword>
<dbReference type="EMBL" id="CAJPIZ010000901">
    <property type="protein sequence ID" value="CAG2102486.1"/>
    <property type="molecule type" value="Genomic_DNA"/>
</dbReference>
<dbReference type="Proteomes" id="UP000759131">
    <property type="component" value="Unassembled WGS sequence"/>
</dbReference>
<proteinExistence type="predicted"/>
<protein>
    <submittedName>
        <fullName evidence="2">Uncharacterized protein</fullName>
    </submittedName>
</protein>
<evidence type="ECO:0000256" key="1">
    <source>
        <dbReference type="SAM" id="Phobius"/>
    </source>
</evidence>
<feature type="transmembrane region" description="Helical" evidence="1">
    <location>
        <begin position="91"/>
        <end position="111"/>
    </location>
</feature>
<keyword evidence="1" id="KW-1133">Transmembrane helix</keyword>
<evidence type="ECO:0000313" key="2">
    <source>
        <dbReference type="EMBL" id="CAD7622056.1"/>
    </source>
</evidence>
<evidence type="ECO:0000313" key="3">
    <source>
        <dbReference type="Proteomes" id="UP000759131"/>
    </source>
</evidence>
<keyword evidence="3" id="KW-1185">Reference proteome</keyword>
<dbReference type="OrthoDB" id="6514912at2759"/>
<sequence length="220" mass="23614">MLIHNPYLTETQNKIPLIKTNHAQTSQELGHRNNNKTNMEETKIIQQLLLLIQFIPFIGPAQYAIEAIVAYMCGNQEKARDKGITSTINGLIDLAALALFLLSAAHIAVQCDRSATLQALKPILTASCVITVASILIGAKIIAEQLARAVVEKVLSVHTASTSMVNTVTITATGIEAVVGTINEATNVTTNRVKSGYTKATNTVKTVFARSDKIPAGGRH</sequence>
<feature type="transmembrane region" description="Helical" evidence="1">
    <location>
        <begin position="123"/>
        <end position="143"/>
    </location>
</feature>
<feature type="transmembrane region" description="Helical" evidence="1">
    <location>
        <begin position="48"/>
        <end position="71"/>
    </location>
</feature>
<organism evidence="2">
    <name type="scientific">Medioppia subpectinata</name>
    <dbReference type="NCBI Taxonomy" id="1979941"/>
    <lineage>
        <taxon>Eukaryota</taxon>
        <taxon>Metazoa</taxon>
        <taxon>Ecdysozoa</taxon>
        <taxon>Arthropoda</taxon>
        <taxon>Chelicerata</taxon>
        <taxon>Arachnida</taxon>
        <taxon>Acari</taxon>
        <taxon>Acariformes</taxon>
        <taxon>Sarcoptiformes</taxon>
        <taxon>Oribatida</taxon>
        <taxon>Brachypylina</taxon>
        <taxon>Oppioidea</taxon>
        <taxon>Oppiidae</taxon>
        <taxon>Medioppia</taxon>
    </lineage>
</organism>
<accession>A0A7R9KFP2</accession>
<gene>
    <name evidence="2" type="ORF">OSB1V03_LOCUS2525</name>
</gene>
<name>A0A7R9KFP2_9ACAR</name>
<reference evidence="2" key="1">
    <citation type="submission" date="2020-11" db="EMBL/GenBank/DDBJ databases">
        <authorList>
            <person name="Tran Van P."/>
        </authorList>
    </citation>
    <scope>NUCLEOTIDE SEQUENCE</scope>
</reference>
<dbReference type="EMBL" id="OC855476">
    <property type="protein sequence ID" value="CAD7622056.1"/>
    <property type="molecule type" value="Genomic_DNA"/>
</dbReference>
<keyword evidence="1" id="KW-0472">Membrane</keyword>
<dbReference type="AlphaFoldDB" id="A0A7R9KFP2"/>